<dbReference type="RefSeq" id="WP_345303239.1">
    <property type="nucleotide sequence ID" value="NZ_BAABJE010000010.1"/>
</dbReference>
<evidence type="ECO:0000313" key="3">
    <source>
        <dbReference type="Proteomes" id="UP001499959"/>
    </source>
</evidence>
<name>A0ABP9BI62_9GAMM</name>
<dbReference type="EMBL" id="BAABJE010000010">
    <property type="protein sequence ID" value="GAA4794845.1"/>
    <property type="molecule type" value="Genomic_DNA"/>
</dbReference>
<feature type="signal peptide" evidence="1">
    <location>
        <begin position="1"/>
        <end position="21"/>
    </location>
</feature>
<evidence type="ECO:0000256" key="1">
    <source>
        <dbReference type="SAM" id="SignalP"/>
    </source>
</evidence>
<feature type="chain" id="PRO_5045749189" evidence="1">
    <location>
        <begin position="22"/>
        <end position="147"/>
    </location>
</feature>
<keyword evidence="3" id="KW-1185">Reference proteome</keyword>
<keyword evidence="1" id="KW-0732">Signal</keyword>
<protein>
    <submittedName>
        <fullName evidence="2">Uncharacterized protein</fullName>
    </submittedName>
</protein>
<accession>A0ABP9BI62</accession>
<comment type="caution">
    <text evidence="2">The sequence shown here is derived from an EMBL/GenBank/DDBJ whole genome shotgun (WGS) entry which is preliminary data.</text>
</comment>
<evidence type="ECO:0000313" key="2">
    <source>
        <dbReference type="EMBL" id="GAA4794845.1"/>
    </source>
</evidence>
<sequence length="147" mass="16559">MKRILPALLLWALCPAATLRAHDLIPESWCYGGSRQTLLEVHFWPDELRTYKSTHLYIDPITQQPCPPTVKCGIVDDWHWATQIMNEGIPAFASQRRAGPRSATASVIAVSTTPDYNDRASHHSIYSFDDGLTVRYLGCEFTNNSPQ</sequence>
<gene>
    <name evidence="2" type="ORF">GCM10023307_20620</name>
</gene>
<reference evidence="3" key="1">
    <citation type="journal article" date="2019" name="Int. J. Syst. Evol. Microbiol.">
        <title>The Global Catalogue of Microorganisms (GCM) 10K type strain sequencing project: providing services to taxonomists for standard genome sequencing and annotation.</title>
        <authorList>
            <consortium name="The Broad Institute Genomics Platform"/>
            <consortium name="The Broad Institute Genome Sequencing Center for Infectious Disease"/>
            <person name="Wu L."/>
            <person name="Ma J."/>
        </authorList>
    </citation>
    <scope>NUCLEOTIDE SEQUENCE [LARGE SCALE GENOMIC DNA]</scope>
    <source>
        <strain evidence="3">JCM 18204</strain>
    </source>
</reference>
<dbReference type="Proteomes" id="UP001499959">
    <property type="component" value="Unassembled WGS sequence"/>
</dbReference>
<proteinExistence type="predicted"/>
<organism evidence="2 3">
    <name type="scientific">Lysobacter hankyongensis</name>
    <dbReference type="NCBI Taxonomy" id="1176535"/>
    <lineage>
        <taxon>Bacteria</taxon>
        <taxon>Pseudomonadati</taxon>
        <taxon>Pseudomonadota</taxon>
        <taxon>Gammaproteobacteria</taxon>
        <taxon>Lysobacterales</taxon>
        <taxon>Lysobacteraceae</taxon>
        <taxon>Lysobacter</taxon>
    </lineage>
</organism>